<reference evidence="13" key="1">
    <citation type="submission" date="2020-10" db="EMBL/GenBank/DDBJ databases">
        <authorList>
            <person name="Kikuchi T."/>
        </authorList>
    </citation>
    <scope>NUCLEOTIDE SEQUENCE</scope>
    <source>
        <strain evidence="13">NKZ352</strain>
    </source>
</reference>
<evidence type="ECO:0000259" key="11">
    <source>
        <dbReference type="PROSITE" id="PS50172"/>
    </source>
</evidence>
<feature type="region of interest" description="Disordered" evidence="10">
    <location>
        <begin position="36"/>
        <end position="63"/>
    </location>
</feature>
<accession>A0A8S1GQ56</accession>
<dbReference type="InterPro" id="IPR036412">
    <property type="entry name" value="HAD-like_sf"/>
</dbReference>
<evidence type="ECO:0000256" key="9">
    <source>
        <dbReference type="RuleBase" id="RU366066"/>
    </source>
</evidence>
<dbReference type="Pfam" id="PF00533">
    <property type="entry name" value="BRCT"/>
    <property type="match status" value="1"/>
</dbReference>
<evidence type="ECO:0000313" key="13">
    <source>
        <dbReference type="EMBL" id="CAD6184922.1"/>
    </source>
</evidence>
<feature type="region of interest" description="Disordered" evidence="10">
    <location>
        <begin position="465"/>
        <end position="614"/>
    </location>
</feature>
<sequence>MEIHFEGDAEECRATVKKSSEGSYVQKDAVLLEYKSSDGTRRRLGQGAIDREKSKNAPMRSSSRTCVQLVEKDLRQRGGRAGERLESSSANVSMIHHVPELIVSDKLAKEIGSQDENNLLATRKLVLLVDLDQTIIHTTNRPMKLDKKKHSDIVRYELMGGRYMTKLRPNTTNFLQKLSALYEMHIVTFGQRQYAHRIAEILDPNQKIFGHRILSRDELFSPQHKTRNLQALFPCGDNLVVIIDDRADVWQYSDALVLIKPYRFFKEVGDINAPSAARGKEQTLPVEIEDEAHKDNILEEMEKVLTNIHCKYYELHDAKPSSDPLYDVKSVINRERRKILDGVNIVMSGIVPVGEAMENTEAYRLAVQFGAAVAATVSPSVTHVVAARWGTNKVYAAKKLGIHVVSVFWLYACVEKWAKVEEEAFEMTEDTVAPKGRPLGSKFIDLANVSTIGKNAIADMNSEVDEALSEDDEDEEEDDEPSSSGESSKPVAIKHKTDDGDEAESAKRRKHAPEEEYESSPEESDDDNEPPMSYRKLVSKSKREGRMVEQEEKLEVEEFAPKTSGNEEDSEEEAKEDVESDDVSGGSTEDEDDEEMDSMAALIERQISGVEDPS</sequence>
<dbReference type="Proteomes" id="UP000835052">
    <property type="component" value="Unassembled WGS sequence"/>
</dbReference>
<dbReference type="AlphaFoldDB" id="A0A8S1GQ56"/>
<feature type="compositionally biased region" description="Acidic residues" evidence="10">
    <location>
        <begin position="515"/>
        <end position="529"/>
    </location>
</feature>
<evidence type="ECO:0000256" key="10">
    <source>
        <dbReference type="SAM" id="MobiDB-lite"/>
    </source>
</evidence>
<evidence type="ECO:0000256" key="4">
    <source>
        <dbReference type="ARBA" id="ARBA00022912"/>
    </source>
</evidence>
<dbReference type="PANTHER" id="PTHR23081:SF36">
    <property type="entry name" value="RNA POLYMERASE II SUBUNIT A C-TERMINAL DOMAIN PHOSPHATASE"/>
    <property type="match status" value="1"/>
</dbReference>
<dbReference type="FunFam" id="3.40.50.10190:FF:000007">
    <property type="entry name" value="RNA polymerase II subunit A C-terminal domain phosphatase"/>
    <property type="match status" value="1"/>
</dbReference>
<dbReference type="InterPro" id="IPR036420">
    <property type="entry name" value="BRCT_dom_sf"/>
</dbReference>
<dbReference type="InterPro" id="IPR011947">
    <property type="entry name" value="FCP1_euk"/>
</dbReference>
<dbReference type="EC" id="3.1.3.16" evidence="2 9"/>
<dbReference type="SMART" id="SM00577">
    <property type="entry name" value="CPDc"/>
    <property type="match status" value="1"/>
</dbReference>
<dbReference type="SUPFAM" id="SSF56784">
    <property type="entry name" value="HAD-like"/>
    <property type="match status" value="1"/>
</dbReference>
<comment type="catalytic activity">
    <reaction evidence="8 9">
        <text>O-phospho-L-threonyl-[protein] + H2O = L-threonyl-[protein] + phosphate</text>
        <dbReference type="Rhea" id="RHEA:47004"/>
        <dbReference type="Rhea" id="RHEA-COMP:11060"/>
        <dbReference type="Rhea" id="RHEA-COMP:11605"/>
        <dbReference type="ChEBI" id="CHEBI:15377"/>
        <dbReference type="ChEBI" id="CHEBI:30013"/>
        <dbReference type="ChEBI" id="CHEBI:43474"/>
        <dbReference type="ChEBI" id="CHEBI:61977"/>
        <dbReference type="EC" id="3.1.3.16"/>
    </reaction>
</comment>
<feature type="compositionally biased region" description="Acidic residues" evidence="10">
    <location>
        <begin position="465"/>
        <end position="481"/>
    </location>
</feature>
<evidence type="ECO:0000256" key="5">
    <source>
        <dbReference type="ARBA" id="ARBA00023242"/>
    </source>
</evidence>
<evidence type="ECO:0000259" key="12">
    <source>
        <dbReference type="PROSITE" id="PS50969"/>
    </source>
</evidence>
<dbReference type="CDD" id="cd07521">
    <property type="entry name" value="HAD_FCP1-like"/>
    <property type="match status" value="1"/>
</dbReference>
<dbReference type="GO" id="GO:0005634">
    <property type="term" value="C:nucleus"/>
    <property type="evidence" value="ECO:0007669"/>
    <property type="project" value="UniProtKB-SubCell"/>
</dbReference>
<name>A0A8S1GQ56_9PELO</name>
<comment type="catalytic activity">
    <reaction evidence="7 9">
        <text>O-phospho-L-seryl-[protein] + H2O = L-seryl-[protein] + phosphate</text>
        <dbReference type="Rhea" id="RHEA:20629"/>
        <dbReference type="Rhea" id="RHEA-COMP:9863"/>
        <dbReference type="Rhea" id="RHEA-COMP:11604"/>
        <dbReference type="ChEBI" id="CHEBI:15377"/>
        <dbReference type="ChEBI" id="CHEBI:29999"/>
        <dbReference type="ChEBI" id="CHEBI:43474"/>
        <dbReference type="ChEBI" id="CHEBI:83421"/>
        <dbReference type="EC" id="3.1.3.16"/>
    </reaction>
</comment>
<dbReference type="InterPro" id="IPR039189">
    <property type="entry name" value="Fcp1"/>
</dbReference>
<evidence type="ECO:0000256" key="6">
    <source>
        <dbReference type="ARBA" id="ARBA00040602"/>
    </source>
</evidence>
<dbReference type="SMART" id="SM00292">
    <property type="entry name" value="BRCT"/>
    <property type="match status" value="1"/>
</dbReference>
<dbReference type="Gene3D" id="1.10.287.10">
    <property type="entry name" value="S15/NS1, RNA-binding"/>
    <property type="match status" value="1"/>
</dbReference>
<dbReference type="PROSITE" id="PS50172">
    <property type="entry name" value="BRCT"/>
    <property type="match status" value="1"/>
</dbReference>
<evidence type="ECO:0000256" key="2">
    <source>
        <dbReference type="ARBA" id="ARBA00013081"/>
    </source>
</evidence>
<proteinExistence type="predicted"/>
<feature type="compositionally biased region" description="Basic and acidic residues" evidence="10">
    <location>
        <begin position="541"/>
        <end position="553"/>
    </location>
</feature>
<dbReference type="InterPro" id="IPR001357">
    <property type="entry name" value="BRCT_dom"/>
</dbReference>
<dbReference type="NCBIfam" id="TIGR02250">
    <property type="entry name" value="FCP1_euk"/>
    <property type="match status" value="1"/>
</dbReference>
<dbReference type="SUPFAM" id="SSF52113">
    <property type="entry name" value="BRCT domain"/>
    <property type="match status" value="1"/>
</dbReference>
<dbReference type="EMBL" id="CAJGYM010000001">
    <property type="protein sequence ID" value="CAD6184922.1"/>
    <property type="molecule type" value="Genomic_DNA"/>
</dbReference>
<evidence type="ECO:0000313" key="14">
    <source>
        <dbReference type="Proteomes" id="UP000835052"/>
    </source>
</evidence>
<comment type="function">
    <text evidence="9">This promotes the activity of RNA polymerase II.</text>
</comment>
<dbReference type="Pfam" id="PF03031">
    <property type="entry name" value="NIF"/>
    <property type="match status" value="1"/>
</dbReference>
<dbReference type="CDD" id="cd17729">
    <property type="entry name" value="BRCT_CTDP1"/>
    <property type="match status" value="1"/>
</dbReference>
<feature type="domain" description="FCP1 homology" evidence="12">
    <location>
        <begin position="120"/>
        <end position="284"/>
    </location>
</feature>
<feature type="compositionally biased region" description="Acidic residues" evidence="10">
    <location>
        <begin position="566"/>
        <end position="597"/>
    </location>
</feature>
<keyword evidence="14" id="KW-1185">Reference proteome</keyword>
<evidence type="ECO:0000256" key="7">
    <source>
        <dbReference type="ARBA" id="ARBA00047761"/>
    </source>
</evidence>
<dbReference type="Gene3D" id="3.40.50.1000">
    <property type="entry name" value="HAD superfamily/HAD-like"/>
    <property type="match status" value="1"/>
</dbReference>
<comment type="subcellular location">
    <subcellularLocation>
        <location evidence="1 9">Nucleus</location>
    </subcellularLocation>
</comment>
<dbReference type="OrthoDB" id="10249888at2759"/>
<dbReference type="InterPro" id="IPR004274">
    <property type="entry name" value="FCP1_dom"/>
</dbReference>
<keyword evidence="3 9" id="KW-0378">Hydrolase</keyword>
<dbReference type="PROSITE" id="PS50969">
    <property type="entry name" value="FCP1"/>
    <property type="match status" value="1"/>
</dbReference>
<evidence type="ECO:0000256" key="8">
    <source>
        <dbReference type="ARBA" id="ARBA00048336"/>
    </source>
</evidence>
<dbReference type="Gene3D" id="3.40.50.10190">
    <property type="entry name" value="BRCT domain"/>
    <property type="match status" value="1"/>
</dbReference>
<dbReference type="InterPro" id="IPR023214">
    <property type="entry name" value="HAD_sf"/>
</dbReference>
<protein>
    <recommendedName>
        <fullName evidence="6 9">RNA polymerase II subunit A C-terminal domain phosphatase</fullName>
        <ecNumber evidence="2 9">3.1.3.16</ecNumber>
    </recommendedName>
</protein>
<evidence type="ECO:0000256" key="1">
    <source>
        <dbReference type="ARBA" id="ARBA00004123"/>
    </source>
</evidence>
<keyword evidence="5 9" id="KW-0539">Nucleus</keyword>
<comment type="caution">
    <text evidence="13">The sequence shown here is derived from an EMBL/GenBank/DDBJ whole genome shotgun (WGS) entry which is preliminary data.</text>
</comment>
<feature type="domain" description="BRCT" evidence="11">
    <location>
        <begin position="335"/>
        <end position="427"/>
    </location>
</feature>
<dbReference type="GO" id="GO:0008420">
    <property type="term" value="F:RNA polymerase II CTD heptapeptide repeat phosphatase activity"/>
    <property type="evidence" value="ECO:0007669"/>
    <property type="project" value="UniProtKB-UniRule"/>
</dbReference>
<keyword evidence="4" id="KW-0904">Protein phosphatase</keyword>
<dbReference type="PANTHER" id="PTHR23081">
    <property type="entry name" value="RNA POLYMERASE II CTD PHOSPHATASE"/>
    <property type="match status" value="1"/>
</dbReference>
<organism evidence="13 14">
    <name type="scientific">Caenorhabditis auriculariae</name>
    <dbReference type="NCBI Taxonomy" id="2777116"/>
    <lineage>
        <taxon>Eukaryota</taxon>
        <taxon>Metazoa</taxon>
        <taxon>Ecdysozoa</taxon>
        <taxon>Nematoda</taxon>
        <taxon>Chromadorea</taxon>
        <taxon>Rhabditida</taxon>
        <taxon>Rhabditina</taxon>
        <taxon>Rhabditomorpha</taxon>
        <taxon>Rhabditoidea</taxon>
        <taxon>Rhabditidae</taxon>
        <taxon>Peloderinae</taxon>
        <taxon>Caenorhabditis</taxon>
    </lineage>
</organism>
<evidence type="ECO:0000256" key="3">
    <source>
        <dbReference type="ARBA" id="ARBA00022801"/>
    </source>
</evidence>
<gene>
    <name evidence="13" type="ORF">CAUJ_LOCUS841</name>
</gene>